<gene>
    <name evidence="4" type="ORF">H1D44_20090</name>
    <name evidence="5" type="ORF">HOP48_20320</name>
</gene>
<feature type="transmembrane region" description="Helical" evidence="2">
    <location>
        <begin position="58"/>
        <end position="76"/>
    </location>
</feature>
<feature type="transmembrane region" description="Helical" evidence="2">
    <location>
        <begin position="265"/>
        <end position="282"/>
    </location>
</feature>
<dbReference type="InterPro" id="IPR010656">
    <property type="entry name" value="DctM"/>
</dbReference>
<dbReference type="GO" id="GO:0022857">
    <property type="term" value="F:transmembrane transporter activity"/>
    <property type="evidence" value="ECO:0007669"/>
    <property type="project" value="UniProtKB-UniRule"/>
</dbReference>
<dbReference type="InterPro" id="IPR011853">
    <property type="entry name" value="TRAP_DctM-Dct_fused"/>
</dbReference>
<name>A0A7W0AFG9_9GAMM</name>
<feature type="transmembrane region" description="Helical" evidence="2">
    <location>
        <begin position="381"/>
        <end position="407"/>
    </location>
</feature>
<dbReference type="GO" id="GO:0005886">
    <property type="term" value="C:plasma membrane"/>
    <property type="evidence" value="ECO:0007669"/>
    <property type="project" value="UniProtKB-SubCell"/>
</dbReference>
<organism evidence="4 6">
    <name type="scientific">Billgrantia kenyensis</name>
    <dbReference type="NCBI Taxonomy" id="321266"/>
    <lineage>
        <taxon>Bacteria</taxon>
        <taxon>Pseudomonadati</taxon>
        <taxon>Pseudomonadota</taxon>
        <taxon>Gammaproteobacteria</taxon>
        <taxon>Oceanospirillales</taxon>
        <taxon>Halomonadaceae</taxon>
        <taxon>Billgrantia</taxon>
    </lineage>
</organism>
<feature type="transmembrane region" description="Helical" evidence="2">
    <location>
        <begin position="170"/>
        <end position="191"/>
    </location>
</feature>
<dbReference type="AlphaFoldDB" id="A0A7W0AFG9"/>
<keyword evidence="7" id="KW-1185">Reference proteome</keyword>
<dbReference type="EMBL" id="JABFUB010000040">
    <property type="protein sequence ID" value="MCG6663870.1"/>
    <property type="molecule type" value="Genomic_DNA"/>
</dbReference>
<dbReference type="Proteomes" id="UP000518091">
    <property type="component" value="Unassembled WGS sequence"/>
</dbReference>
<reference evidence="5 7" key="1">
    <citation type="submission" date="2020-05" db="EMBL/GenBank/DDBJ databases">
        <title>Comparative genomic analysis of denitrifying bacteria from Halomonas genus.</title>
        <authorList>
            <person name="Wang L."/>
            <person name="Shao Z."/>
        </authorList>
    </citation>
    <scope>NUCLEOTIDE SEQUENCE [LARGE SCALE GENOMIC DNA]</scope>
    <source>
        <strain evidence="5 7">DSM 17331</strain>
    </source>
</reference>
<feature type="transmembrane region" description="Helical" evidence="2">
    <location>
        <begin position="511"/>
        <end position="533"/>
    </location>
</feature>
<evidence type="ECO:0000256" key="2">
    <source>
        <dbReference type="SAM" id="Phobius"/>
    </source>
</evidence>
<protein>
    <submittedName>
        <fullName evidence="4">TRAP transporter fused permease subunit</fullName>
    </submittedName>
</protein>
<comment type="subcellular location">
    <subcellularLocation>
        <location evidence="1">Cell inner membrane</location>
        <topology evidence="1">Multi-pass membrane protein</topology>
    </subcellularLocation>
</comment>
<dbReference type="EMBL" id="JACEFT010000053">
    <property type="protein sequence ID" value="MBA2781178.1"/>
    <property type="molecule type" value="Genomic_DNA"/>
</dbReference>
<feature type="domain" description="TRAP C4-dicarboxylate transport system permease DctM subunit" evidence="3">
    <location>
        <begin position="101"/>
        <end position="534"/>
    </location>
</feature>
<evidence type="ECO:0000313" key="6">
    <source>
        <dbReference type="Proteomes" id="UP000518091"/>
    </source>
</evidence>
<feature type="transmembrane region" description="Helical" evidence="2">
    <location>
        <begin position="476"/>
        <end position="499"/>
    </location>
</feature>
<feature type="transmembrane region" description="Helical" evidence="2">
    <location>
        <begin position="353"/>
        <end position="369"/>
    </location>
</feature>
<keyword evidence="1" id="KW-0997">Cell inner membrane</keyword>
<evidence type="ECO:0000259" key="3">
    <source>
        <dbReference type="Pfam" id="PF06808"/>
    </source>
</evidence>
<evidence type="ECO:0000256" key="1">
    <source>
        <dbReference type="RuleBase" id="RU369079"/>
    </source>
</evidence>
<evidence type="ECO:0000313" key="7">
    <source>
        <dbReference type="Proteomes" id="UP000814353"/>
    </source>
</evidence>
<keyword evidence="1" id="KW-0813">Transport</keyword>
<dbReference type="PANTHER" id="PTHR43849:SF2">
    <property type="entry name" value="BLL3936 PROTEIN"/>
    <property type="match status" value="1"/>
</dbReference>
<accession>A0A7W0AFG9</accession>
<feature type="transmembrane region" description="Helical" evidence="2">
    <location>
        <begin position="419"/>
        <end position="442"/>
    </location>
</feature>
<comment type="caution">
    <text evidence="4">The sequence shown here is derived from an EMBL/GenBank/DDBJ whole genome shotgun (WGS) entry which is preliminary data.</text>
</comment>
<dbReference type="Proteomes" id="UP000814353">
    <property type="component" value="Unassembled WGS sequence"/>
</dbReference>
<feature type="transmembrane region" description="Helical" evidence="2">
    <location>
        <begin position="88"/>
        <end position="106"/>
    </location>
</feature>
<feature type="transmembrane region" description="Helical" evidence="2">
    <location>
        <begin position="329"/>
        <end position="347"/>
    </location>
</feature>
<keyword evidence="2" id="KW-0472">Membrane</keyword>
<reference evidence="4 6" key="2">
    <citation type="submission" date="2020-07" db="EMBL/GenBank/DDBJ databases">
        <title>Identification of Halomonas strains.</title>
        <authorList>
            <person name="Xiao Z."/>
            <person name="Shen J."/>
        </authorList>
    </citation>
    <scope>NUCLEOTIDE SEQUENCE [LARGE SCALE GENOMIC DNA]</scope>
    <source>
        <strain evidence="4 6">DSM 17331</strain>
    </source>
</reference>
<evidence type="ECO:0000313" key="4">
    <source>
        <dbReference type="EMBL" id="MBA2781178.1"/>
    </source>
</evidence>
<evidence type="ECO:0000313" key="5">
    <source>
        <dbReference type="EMBL" id="MCG6663870.1"/>
    </source>
</evidence>
<dbReference type="Pfam" id="PF06808">
    <property type="entry name" value="DctM"/>
    <property type="match status" value="1"/>
</dbReference>
<comment type="function">
    <text evidence="1">Part of the tripartite ATP-independent periplasmic (TRAP) transport system.</text>
</comment>
<feature type="transmembrane region" description="Helical" evidence="2">
    <location>
        <begin position="27"/>
        <end position="46"/>
    </location>
</feature>
<keyword evidence="1" id="KW-1003">Cell membrane</keyword>
<sequence>MILGLTGLLMAINQTFGLKLLGFYPLGNAFLYYLIGIFLAAALLCYPARAADAHRMPWYDWALAAAALGCAGYLGVNGLRMTQEGWEFFAPLEATLVASLTILLVLEGVRRCGGWAIFAVALIFGLYPLYAGHMPGFLWSNPFSLDETIRAHVMGAESIIGVPMQVVANLIIGFVVFGIALTITGGGEFFMNFATALMGRSRGGPAKVAVVSSAFMGSLSGSAVSNILTTGTITIPAMKRSGYSREYSAAVEACSSTGGTLMPPVMGAVAFIMASFLGVSYAEVMVAALLPAILFYLALLLQVDHYAARQGLRGMRPEEIPRLGDTLKQGWPYLLSLAVLIYMLLVMRLESYAPYYATLVLLAISLFRRRQRLNLAKGLDFLYQLAHGIGNLVAVLAGIGMVVGGLSYTGVAGSFSRELLLYAGGSIPLMLAAGAVTSFVLGMGMTVSACYIFLSILLAPALVAAGLDPLGSHLFILYWGMLSYITPPVALAAITAAGVAGASNTRTSLHAVRLGGVLFVLPFLFVLNPSLILQGPLDLILLSALTAITAIWLVAAAMEGYLYRVGTLGWLPRLWLLLTAGLLIYPEWRSDLVGLALLGGAYLWLAGPFRRRSAVKIEGQRTIG</sequence>
<keyword evidence="2" id="KW-1133">Transmembrane helix</keyword>
<dbReference type="PANTHER" id="PTHR43849">
    <property type="entry name" value="BLL3936 PROTEIN"/>
    <property type="match status" value="1"/>
</dbReference>
<dbReference type="NCBIfam" id="TIGR02123">
    <property type="entry name" value="TRAP_fused"/>
    <property type="match status" value="1"/>
</dbReference>
<keyword evidence="2" id="KW-0812">Transmembrane</keyword>
<proteinExistence type="predicted"/>
<feature type="transmembrane region" description="Helical" evidence="2">
    <location>
        <begin position="288"/>
        <end position="308"/>
    </location>
</feature>
<feature type="transmembrane region" description="Helical" evidence="2">
    <location>
        <begin position="539"/>
        <end position="558"/>
    </location>
</feature>
<feature type="transmembrane region" description="Helical" evidence="2">
    <location>
        <begin position="592"/>
        <end position="609"/>
    </location>
</feature>
<feature type="transmembrane region" description="Helical" evidence="2">
    <location>
        <begin position="113"/>
        <end position="130"/>
    </location>
</feature>
<feature type="transmembrane region" description="Helical" evidence="2">
    <location>
        <begin position="449"/>
        <end position="470"/>
    </location>
</feature>